<protein>
    <recommendedName>
        <fullName evidence="1">Protein YjdM C-terminal domain-containing protein</fullName>
    </recommendedName>
</protein>
<accession>A0A401U9I9</accession>
<dbReference type="RefSeq" id="WP_218022406.1">
    <property type="nucleotide sequence ID" value="NZ_BHXQ01000003.1"/>
</dbReference>
<dbReference type="AlphaFoldDB" id="A0A401U9I9"/>
<evidence type="ECO:0000313" key="3">
    <source>
        <dbReference type="Proteomes" id="UP000288227"/>
    </source>
</evidence>
<dbReference type="Gene3D" id="2.30.30.40">
    <property type="entry name" value="SH3 Domains"/>
    <property type="match status" value="1"/>
</dbReference>
<dbReference type="InterPro" id="IPR013988">
    <property type="entry name" value="YjdM_C"/>
</dbReference>
<feature type="domain" description="Protein YjdM C-terminal" evidence="1">
    <location>
        <begin position="8"/>
        <end position="46"/>
    </location>
</feature>
<proteinExistence type="predicted"/>
<evidence type="ECO:0000259" key="1">
    <source>
        <dbReference type="Pfam" id="PF03831"/>
    </source>
</evidence>
<name>A0A401U9I9_9BACT</name>
<dbReference type="Proteomes" id="UP000288227">
    <property type="component" value="Unassembled WGS sequence"/>
</dbReference>
<dbReference type="EMBL" id="BHXQ01000003">
    <property type="protein sequence ID" value="GCC51566.1"/>
    <property type="molecule type" value="Genomic_DNA"/>
</dbReference>
<reference evidence="2 3" key="1">
    <citation type="submission" date="2018-11" db="EMBL/GenBank/DDBJ databases">
        <title>Chryseotalea sanarue gen. nov., sp., nov., a member of the family Cytophagaceae, isolated from a brackish lake in Hamamatsu Japan.</title>
        <authorList>
            <person name="Maejima Y."/>
            <person name="Iino T."/>
            <person name="Muraguchi Y."/>
            <person name="Fukuda K."/>
            <person name="Ohkuma M."/>
            <person name="Moriuchi R."/>
            <person name="Dohra H."/>
            <person name="Kimbara K."/>
            <person name="Shintani M."/>
        </authorList>
    </citation>
    <scope>NUCLEOTIDE SEQUENCE [LARGE SCALE GENOMIC DNA]</scope>
    <source>
        <strain evidence="2 3">Ys</strain>
    </source>
</reference>
<sequence>MNNFTMDVRDSNSTVLQDSNSVTVIKDLEVSGFSGVIKRDTMVLRKAFSNKA</sequence>
<keyword evidence="3" id="KW-1185">Reference proteome</keyword>
<dbReference type="SUPFAM" id="SSF82057">
    <property type="entry name" value="Prokaryotic SH3-related domain"/>
    <property type="match status" value="1"/>
</dbReference>
<evidence type="ECO:0000313" key="2">
    <source>
        <dbReference type="EMBL" id="GCC51566.1"/>
    </source>
</evidence>
<organism evidence="2 3">
    <name type="scientific">Chryseotalea sanaruensis</name>
    <dbReference type="NCBI Taxonomy" id="2482724"/>
    <lineage>
        <taxon>Bacteria</taxon>
        <taxon>Pseudomonadati</taxon>
        <taxon>Bacteroidota</taxon>
        <taxon>Cytophagia</taxon>
        <taxon>Cytophagales</taxon>
        <taxon>Chryseotaleaceae</taxon>
        <taxon>Chryseotalea</taxon>
    </lineage>
</organism>
<gene>
    <name evidence="2" type="ORF">SanaruYs_17920</name>
</gene>
<dbReference type="Pfam" id="PF03831">
    <property type="entry name" value="YjdM"/>
    <property type="match status" value="1"/>
</dbReference>
<comment type="caution">
    <text evidence="2">The sequence shown here is derived from an EMBL/GenBank/DDBJ whole genome shotgun (WGS) entry which is preliminary data.</text>
</comment>